<organism evidence="8 9">
    <name type="scientific">Parasphingorhabdus flavimaris</name>
    <dbReference type="NCBI Taxonomy" id="266812"/>
    <lineage>
        <taxon>Bacteria</taxon>
        <taxon>Pseudomonadati</taxon>
        <taxon>Pseudomonadota</taxon>
        <taxon>Alphaproteobacteria</taxon>
        <taxon>Sphingomonadales</taxon>
        <taxon>Sphingomonadaceae</taxon>
        <taxon>Parasphingorhabdus</taxon>
    </lineage>
</organism>
<comment type="caution">
    <text evidence="8">The sequence shown here is derived from an EMBL/GenBank/DDBJ whole genome shotgun (WGS) entry which is preliminary data.</text>
</comment>
<evidence type="ECO:0000256" key="2">
    <source>
        <dbReference type="ARBA" id="ARBA00022475"/>
    </source>
</evidence>
<keyword evidence="5 6" id="KW-0472">Membrane</keyword>
<evidence type="ECO:0000313" key="8">
    <source>
        <dbReference type="EMBL" id="NVD28374.1"/>
    </source>
</evidence>
<keyword evidence="3 6" id="KW-0812">Transmembrane</keyword>
<evidence type="ECO:0000256" key="4">
    <source>
        <dbReference type="ARBA" id="ARBA00022989"/>
    </source>
</evidence>
<evidence type="ECO:0000256" key="1">
    <source>
        <dbReference type="ARBA" id="ARBA00004651"/>
    </source>
</evidence>
<feature type="transmembrane region" description="Helical" evidence="6">
    <location>
        <begin position="138"/>
        <end position="159"/>
    </location>
</feature>
<feature type="transmembrane region" description="Helical" evidence="6">
    <location>
        <begin position="285"/>
        <end position="311"/>
    </location>
</feature>
<reference evidence="8 9" key="1">
    <citation type="submission" date="2020-06" db="EMBL/GenBank/DDBJ databases">
        <authorList>
            <person name="Kim S.-J."/>
            <person name="Park S.-J."/>
        </authorList>
    </citation>
    <scope>NUCLEOTIDE SEQUENCE [LARGE SCALE GENOMIC DNA]</scope>
    <source>
        <strain evidence="8 9">SW-151</strain>
    </source>
</reference>
<feature type="domain" description="Type II secretion system protein GspF" evidence="7">
    <location>
        <begin position="178"/>
        <end position="306"/>
    </location>
</feature>
<comment type="subcellular location">
    <subcellularLocation>
        <location evidence="1">Cell membrane</location>
        <topology evidence="1">Multi-pass membrane protein</topology>
    </subcellularLocation>
</comment>
<evidence type="ECO:0000256" key="6">
    <source>
        <dbReference type="SAM" id="Phobius"/>
    </source>
</evidence>
<dbReference type="EMBL" id="JABWMH010000003">
    <property type="protein sequence ID" value="NVD28374.1"/>
    <property type="molecule type" value="Genomic_DNA"/>
</dbReference>
<dbReference type="Proteomes" id="UP000652427">
    <property type="component" value="Unassembled WGS sequence"/>
</dbReference>
<keyword evidence="4 6" id="KW-1133">Transmembrane helix</keyword>
<evidence type="ECO:0000256" key="3">
    <source>
        <dbReference type="ARBA" id="ARBA00022692"/>
    </source>
</evidence>
<dbReference type="InterPro" id="IPR018076">
    <property type="entry name" value="T2SS_GspF_dom"/>
</dbReference>
<accession>A0ABX2N3X9</accession>
<dbReference type="PANTHER" id="PTHR35007">
    <property type="entry name" value="INTEGRAL MEMBRANE PROTEIN-RELATED"/>
    <property type="match status" value="1"/>
</dbReference>
<dbReference type="PANTHER" id="PTHR35007:SF2">
    <property type="entry name" value="PILUS ASSEMBLE PROTEIN"/>
    <property type="match status" value="1"/>
</dbReference>
<keyword evidence="2" id="KW-1003">Cell membrane</keyword>
<keyword evidence="9" id="KW-1185">Reference proteome</keyword>
<proteinExistence type="predicted"/>
<evidence type="ECO:0000313" key="9">
    <source>
        <dbReference type="Proteomes" id="UP000652427"/>
    </source>
</evidence>
<evidence type="ECO:0000256" key="5">
    <source>
        <dbReference type="ARBA" id="ARBA00023136"/>
    </source>
</evidence>
<dbReference type="Pfam" id="PF00482">
    <property type="entry name" value="T2SSF"/>
    <property type="match status" value="1"/>
</dbReference>
<name>A0ABX2N3X9_9SPHN</name>
<gene>
    <name evidence="8" type="ORF">HUO14_10720</name>
</gene>
<dbReference type="RefSeq" id="WP_176279835.1">
    <property type="nucleotide sequence ID" value="NZ_JABWMH010000003.1"/>
</dbReference>
<feature type="transmembrane region" description="Helical" evidence="6">
    <location>
        <begin position="12"/>
        <end position="34"/>
    </location>
</feature>
<protein>
    <submittedName>
        <fullName evidence="8">Type II secretion system F family protein</fullName>
    </submittedName>
</protein>
<evidence type="ECO:0000259" key="7">
    <source>
        <dbReference type="Pfam" id="PF00482"/>
    </source>
</evidence>
<feature type="transmembrane region" description="Helical" evidence="6">
    <location>
        <begin position="111"/>
        <end position="132"/>
    </location>
</feature>
<sequence length="323" mass="35035">MFSDLALSGTVRIAVLVGVFALVSVAVILLYSFLSKRAAVQSRLGEMQQSAGSASGTGGLRADSLNSSWTRLADVIEKRGVSLVDTRGDSLRTKLIAAGYRSPVAPRIFTLVRLILTLGLPLIFVLFTLTSASPPSLLKLYLVGLTLALVGLFLPNLWVQARADRREQKIVNGFPDSLDLMLVCVEAGLGLEAAFDRVGREMALSCPLVSEMLCLAVLELRAGKSREETLRMMGERNQIDDIRSFTTLLIQSDSLGSSIGTTLRIYATEMREKRRMRAEEKAHRLPVLLSIPLVACMLPVMIGVLMLPAAIRVIREVAPALAG</sequence>